<dbReference type="PRINTS" id="PR00205">
    <property type="entry name" value="CADHERIN"/>
</dbReference>
<feature type="domain" description="Cadherin" evidence="13">
    <location>
        <begin position="1498"/>
        <end position="1600"/>
    </location>
</feature>
<feature type="domain" description="Cadherin" evidence="13">
    <location>
        <begin position="1139"/>
        <end position="1263"/>
    </location>
</feature>
<keyword evidence="3" id="KW-0245">EGF-like domain</keyword>
<dbReference type="VEuPathDB" id="VectorBase:RPRC000162"/>
<sequence>MRNRLITTTGRKLDREDQAEHILEVTISDNGQPSLSSTTRVVVSVEDINDNDPVFDQAFYQVTVPESKMPDSYISQSEESSEELGGSEDSLNDNKWESFFEHETTGYPMMRVLASDRDIEENADIKYSINAGKYKGKFVINPSTGIIYSQKPLFKGRLYNLIILATDNGKVKRNSTTRVAIRVSQVPETSSHSPVFKNPDHSVQLMESDHVGYLVTLAQAFDVDGDTLWYNITEGDNEHHFTIGRDQGNVQLGKTLDRETCSSYNLTISATDGVHTAYTKLFIKVLDVNEYHPHFSMQEYHLTISENTEVGTEIFQLNASDADYDKKFIFNLHNSQSLESAKIFKINYLSGSIILATPLDREAMDYHILTVVLQDGGTPAKRNFARVFINVTDINDHMPEFSVDMIETRLYSSAAVGTKVTNIVANDLDSRENGTVSYSILSGNDGGKFSIHPEFGDVILNKPLGSSSLLEYTLIIKATDFGPEKLYNTIPVHIIVVPPRDNPPKFLYKEVTVEVYENSPSGTLVVQLEAYGWGILFEITKGNIDSSFNINPTTGTLTTSKPLDCEERDVYNLTVAAQNMAGGKSFCSITVHILDENDNSPHFETTELQGWILESAPVGSLIMSELGVPLVPVATDRDQHVNALLTYQFINRNHSSMFHVDPNTGAIRTVVCLDFEKMPIIVVTLIVVDKGKPRLTSDTMAKVTINVIDVNDSPPVFNQNIYNATVLVPTFQGVTIVKLYASDADSSNLTFKITEGNSHNTYAIDSATGLISINDKNKSPNTSHRLKVSVTDGKYTTESIVNVRWLPIEDDGERGISFQKRSYQGAVLENSTQSIIVTLVSVTGSQLNEHVEYSILNPVPEFTIGPISGAIRTTGIPLDREIKEMYTFIVQAESKLATLEHMPFTRRVARTEVVLSVLDINDNCPVIANMEQHAVISISARKHHFITKITAYDADKGENGEIIYELEKQFSDIFKICPKSGNITLKQQLPTHLKEYNVGVIVKDGGLPPCMKKVNVKLTVLDEETPVFEQQYYECKVPEDIPANSPLPITLKALSPLNNDIIYTIHDGDVYEEFRAQYHAGSNSGSSFCELMVQERLDYENQDSYLLRIRATDAITNKYSEVLFSLIILDVNDNPPLFEFPSYNVSVLESLHVGGLVTHIEATDNDTGANGIIRYVIDPEQSDSASYFHVRSDTGDIFLKKVVDYENKILHQIVVKAVDTGVPPLMSTARIYINGKSSIDGVYTSVSSIQLYMIPSNQHSPRFEKPIYDVGIKENLMAGTYVITVTAEDSDVNIGHSIHYSIASEDMLHYFTINNFTGEIRTRVPLDRETKDYFEIVVMAKDSGGRSGFTTVSVTVIDINDNSPQFLSPRFSTAMYSNASSTTPVLQVQAVDYDEGLSGSLEYSIYASGKKENLGSLVTVVSPSSDVKMKFSLYGKSAKLFDINKNGQITLSRPLDREETATHKLALLCETISKPSLSFTHIITLHILDVNDNKPSFESDIYEVFVPEDTPHGIPIIKVSANDEDEGKNGEIHYWMEDGLGVFTLDRVTGWILTLAPLDWEKQTEFKFSVVAFDNGNPALSDKCTVYVHILDVNDNPPVFIENMWNISIAEDASVGAALIPLETTDADAESKPLDFFIIDGDDNCNFNVNSSGIVYISRTLNREYIDKYILTVLATDGKFSALSKISVDVLDVNDEKPECLKNVYKVQISEDISIGTYVTAVQAFDPDLIPNIKFLLEGENSAHFTINNFTGEIRTNVLLDRESVAEYDLVVHVVDTYNSSWSCSSRVFISLLDINDSPPKFILSNLSASLPENSKVGAVVTLVHAVDSDIGMNSKLRYTLTDSAKGMFSIVSNTGLVRLAKKLDREIQERYTLVVRARDEGSPPLSSTAPLVVRVLDVNDNPPVFVKNVYSVEVAESAPLDTDILRVEAYSADIGVNAEIVYSIAGGNEDGRFYLDSKTGVLTILQPLDYEALKSYILTVEATDRGDPPLSSQALVNISVIDSNDNTPIFVQVIYTATVPENISVGSAILQVSATDADSGDNGRITYHLEKGDLYQQFSVDPNNGYITVLKPLDRETISSYKLIIKATDSGPIISLSSAVTVNVEILDVNDNPPQFSLSNYSAVIQVIEESQYPPALTPMDIVVISFEDNFKKGVLGTVHATDLDPYDKLHYSLIGDPVGFQIDQRTGAITATNVDSGQYKLNVTATDGKYTSSVIVTVNIQPLFPEMLLTAFSVRLKGITPHHFVLTRRKNIIGLLKKLLKTEIFLLSIQPFNKDLDILLSFQDNIPLEEVVKAMVESALPVIPHKCECQNGGLCRQRLSIIPQNIITTATGVNSFVAPAHSHRMYCACPSTHTGTKKQYAVNFCWPYLVTCNYAVCQYLIILKYLLHFKGELCEVSVKDACDCPPPTVCSHQGDSVTGYFMCASPPPVAPLCAENHTCNSPSQGTTGKYIFRYQNIIIAVAGLLAVCVTAVAIIIIIWKCRKRRRENSNEDGSRRMKEIRILNSEAKCNSKISNLKASQHIRRPSSYNCGNDTLYTALPLNNLDTVRNYGLAGEELENVSCDYVQNITKNTDPTTKITNDFKCNSGGRRSYPEEETRLMQGYQWDCTGTQSNTITNIAEVSCPEDESSSPPRSDIIIHESKVGEEASPRFPLSGYDIPSYGFPNQSSTPSAICDIDESETIS</sequence>
<dbReference type="FunCoup" id="T1H826">
    <property type="interactions" value="263"/>
</dbReference>
<dbReference type="eggNOG" id="KOG1219">
    <property type="taxonomic scope" value="Eukaryota"/>
</dbReference>
<feature type="domain" description="Cadherin" evidence="13">
    <location>
        <begin position="1367"/>
        <end position="1497"/>
    </location>
</feature>
<protein>
    <recommendedName>
        <fullName evidence="13">Cadherin domain-containing protein</fullName>
    </recommendedName>
</protein>
<comment type="subcellular location">
    <subcellularLocation>
        <location evidence="1">Cell membrane</location>
        <topology evidence="1">Single-pass type I membrane protein</topology>
    </subcellularLocation>
</comment>
<feature type="domain" description="Cadherin" evidence="13">
    <location>
        <begin position="1701"/>
        <end position="1802"/>
    </location>
</feature>
<dbReference type="STRING" id="13249.T1H826"/>
<keyword evidence="6" id="KW-0677">Repeat</keyword>
<dbReference type="PANTHER" id="PTHR24028:SF328">
    <property type="entry name" value="CADHERIN-3"/>
    <property type="match status" value="1"/>
</dbReference>
<evidence type="ECO:0000256" key="10">
    <source>
        <dbReference type="ARBA" id="ARBA00023136"/>
    </source>
</evidence>
<feature type="domain" description="Cadherin" evidence="13">
    <location>
        <begin position="2012"/>
        <end position="2117"/>
    </location>
</feature>
<feature type="domain" description="Cadherin" evidence="13">
    <location>
        <begin position="402"/>
        <end position="506"/>
    </location>
</feature>
<dbReference type="InterPro" id="IPR020894">
    <property type="entry name" value="Cadherin_CS"/>
</dbReference>
<dbReference type="EnsemblMetazoa" id="RPRC000162-RA">
    <property type="protein sequence ID" value="RPRC000162-PA"/>
    <property type="gene ID" value="RPRC000162"/>
</dbReference>
<dbReference type="Gene3D" id="2.60.40.60">
    <property type="entry name" value="Cadherins"/>
    <property type="match status" value="21"/>
</dbReference>
<keyword evidence="12" id="KW-0325">Glycoprotein</keyword>
<keyword evidence="11" id="KW-1015">Disulfide bond</keyword>
<evidence type="ECO:0000313" key="15">
    <source>
        <dbReference type="Proteomes" id="UP000015103"/>
    </source>
</evidence>
<keyword evidence="2" id="KW-1003">Cell membrane</keyword>
<dbReference type="GO" id="GO:0030855">
    <property type="term" value="P:epithelial cell differentiation"/>
    <property type="evidence" value="ECO:0007669"/>
    <property type="project" value="UniProtKB-ARBA"/>
</dbReference>
<feature type="domain" description="Cadherin" evidence="13">
    <location>
        <begin position="6"/>
        <end position="55"/>
    </location>
</feature>
<evidence type="ECO:0000313" key="14">
    <source>
        <dbReference type="EnsemblMetazoa" id="RPRC000162-PA"/>
    </source>
</evidence>
<dbReference type="GO" id="GO:0005509">
    <property type="term" value="F:calcium ion binding"/>
    <property type="evidence" value="ECO:0007669"/>
    <property type="project" value="UniProtKB-UniRule"/>
</dbReference>
<feature type="domain" description="Cadherin" evidence="13">
    <location>
        <begin position="1907"/>
        <end position="2011"/>
    </location>
</feature>
<evidence type="ECO:0000256" key="4">
    <source>
        <dbReference type="ARBA" id="ARBA00022692"/>
    </source>
</evidence>
<evidence type="ECO:0000256" key="6">
    <source>
        <dbReference type="ARBA" id="ARBA00022737"/>
    </source>
</evidence>
<dbReference type="InterPro" id="IPR002126">
    <property type="entry name" value="Cadherin-like_dom"/>
</dbReference>
<dbReference type="InterPro" id="IPR015919">
    <property type="entry name" value="Cadherin-like_sf"/>
</dbReference>
<evidence type="ECO:0000256" key="5">
    <source>
        <dbReference type="ARBA" id="ARBA00022729"/>
    </source>
</evidence>
<dbReference type="FunFam" id="2.60.40.60:FF:000021">
    <property type="entry name" value="FAT atypical cadherin 1"/>
    <property type="match status" value="1"/>
</dbReference>
<dbReference type="SUPFAM" id="SSF49313">
    <property type="entry name" value="Cadherin-like"/>
    <property type="match status" value="21"/>
</dbReference>
<dbReference type="Proteomes" id="UP000015103">
    <property type="component" value="Unassembled WGS sequence"/>
</dbReference>
<evidence type="ECO:0000259" key="13">
    <source>
        <dbReference type="PROSITE" id="PS50268"/>
    </source>
</evidence>
<feature type="domain" description="Cadherin" evidence="13">
    <location>
        <begin position="507"/>
        <end position="603"/>
    </location>
</feature>
<feature type="domain" description="Cadherin" evidence="13">
    <location>
        <begin position="1264"/>
        <end position="1366"/>
    </location>
</feature>
<dbReference type="FunFam" id="2.60.40.60:FF:000041">
    <property type="entry name" value="FAT atypical cadherin 1"/>
    <property type="match status" value="1"/>
</dbReference>
<feature type="domain" description="Cadherin" evidence="13">
    <location>
        <begin position="718"/>
        <end position="818"/>
    </location>
</feature>
<keyword evidence="10" id="KW-0472">Membrane</keyword>
<dbReference type="PROSITE" id="PS00232">
    <property type="entry name" value="CADHERIN_1"/>
    <property type="match status" value="10"/>
</dbReference>
<keyword evidence="15" id="KW-1185">Reference proteome</keyword>
<dbReference type="GO" id="GO:0008104">
    <property type="term" value="P:intracellular protein localization"/>
    <property type="evidence" value="ECO:0007669"/>
    <property type="project" value="UniProtKB-ARBA"/>
</dbReference>
<dbReference type="CDD" id="cd11304">
    <property type="entry name" value="Cadherin_repeat"/>
    <property type="match status" value="21"/>
</dbReference>
<evidence type="ECO:0000256" key="7">
    <source>
        <dbReference type="ARBA" id="ARBA00022837"/>
    </source>
</evidence>
<dbReference type="FunFam" id="2.60.40.60:FF:000020">
    <property type="entry name" value="Dachsous cadherin-related 1b"/>
    <property type="match status" value="3"/>
</dbReference>
<dbReference type="FunFam" id="2.60.40.60:FF:000013">
    <property type="entry name" value="Cadherin EGF LAG seven-pass G-type receptor"/>
    <property type="match status" value="1"/>
</dbReference>
<dbReference type="PANTHER" id="PTHR24028">
    <property type="entry name" value="CADHERIN-87A"/>
    <property type="match status" value="1"/>
</dbReference>
<dbReference type="HOGENOM" id="CLU_000042_2_0_1"/>
<dbReference type="InParanoid" id="T1H826"/>
<evidence type="ECO:0000256" key="11">
    <source>
        <dbReference type="ARBA" id="ARBA00023157"/>
    </source>
</evidence>
<keyword evidence="8" id="KW-0130">Cell adhesion</keyword>
<keyword evidence="4" id="KW-0812">Transmembrane</keyword>
<evidence type="ECO:0000256" key="3">
    <source>
        <dbReference type="ARBA" id="ARBA00022536"/>
    </source>
</evidence>
<feature type="domain" description="Cadherin" evidence="13">
    <location>
        <begin position="1601"/>
        <end position="1700"/>
    </location>
</feature>
<evidence type="ECO:0000256" key="9">
    <source>
        <dbReference type="ARBA" id="ARBA00022989"/>
    </source>
</evidence>
<dbReference type="FunFam" id="2.60.40.60:FF:000100">
    <property type="entry name" value="protocadherin Fat 2"/>
    <property type="match status" value="1"/>
</dbReference>
<feature type="domain" description="Cadherin" evidence="13">
    <location>
        <begin position="946"/>
        <end position="1028"/>
    </location>
</feature>
<dbReference type="GO" id="GO:0001736">
    <property type="term" value="P:establishment of planar polarity"/>
    <property type="evidence" value="ECO:0007669"/>
    <property type="project" value="UniProtKB-ARBA"/>
</dbReference>
<accession>T1H826</accession>
<feature type="domain" description="Cadherin" evidence="13">
    <location>
        <begin position="101"/>
        <end position="196"/>
    </location>
</feature>
<feature type="domain" description="Cadherin" evidence="13">
    <location>
        <begin position="819"/>
        <end position="927"/>
    </location>
</feature>
<dbReference type="GO" id="GO:0007163">
    <property type="term" value="P:establishment or maintenance of cell polarity"/>
    <property type="evidence" value="ECO:0007669"/>
    <property type="project" value="UniProtKB-ARBA"/>
</dbReference>
<dbReference type="InterPro" id="IPR050174">
    <property type="entry name" value="Protocadherin/Cadherin-CA"/>
</dbReference>
<dbReference type="PROSITE" id="PS50268">
    <property type="entry name" value="CADHERIN_2"/>
    <property type="match status" value="20"/>
</dbReference>
<evidence type="ECO:0000256" key="1">
    <source>
        <dbReference type="ARBA" id="ARBA00004251"/>
    </source>
</evidence>
<feature type="domain" description="Cadherin" evidence="13">
    <location>
        <begin position="1029"/>
        <end position="1138"/>
    </location>
</feature>
<dbReference type="Pfam" id="PF00028">
    <property type="entry name" value="Cadherin"/>
    <property type="match status" value="15"/>
</dbReference>
<feature type="domain" description="Cadherin" evidence="13">
    <location>
        <begin position="296"/>
        <end position="401"/>
    </location>
</feature>
<name>T1H826_RHOPR</name>
<dbReference type="GO" id="GO:0007156">
    <property type="term" value="P:homophilic cell adhesion via plasma membrane adhesion molecules"/>
    <property type="evidence" value="ECO:0007669"/>
    <property type="project" value="InterPro"/>
</dbReference>
<feature type="domain" description="Cadherin" evidence="13">
    <location>
        <begin position="197"/>
        <end position="295"/>
    </location>
</feature>
<dbReference type="EMBL" id="ACPB03002593">
    <property type="status" value="NOT_ANNOTATED_CDS"/>
    <property type="molecule type" value="Genomic_DNA"/>
</dbReference>
<proteinExistence type="predicted"/>
<keyword evidence="7" id="KW-0106">Calcium</keyword>
<dbReference type="FunFam" id="2.60.40.60:FF:000053">
    <property type="entry name" value="FAT atypical cadherin 3"/>
    <property type="match status" value="1"/>
</dbReference>
<dbReference type="OMA" id="SHRMYCA"/>
<dbReference type="FunFam" id="2.60.40.60:FF:000033">
    <property type="entry name" value="FAT atypical cadherin 1"/>
    <property type="match status" value="2"/>
</dbReference>
<evidence type="ECO:0000256" key="2">
    <source>
        <dbReference type="ARBA" id="ARBA00022475"/>
    </source>
</evidence>
<dbReference type="GO" id="GO:0005886">
    <property type="term" value="C:plasma membrane"/>
    <property type="evidence" value="ECO:0007669"/>
    <property type="project" value="UniProtKB-SubCell"/>
</dbReference>
<dbReference type="EMBL" id="ACPB03002592">
    <property type="status" value="NOT_ANNOTATED_CDS"/>
    <property type="molecule type" value="Genomic_DNA"/>
</dbReference>
<dbReference type="GO" id="GO:0007424">
    <property type="term" value="P:open tracheal system development"/>
    <property type="evidence" value="ECO:0007669"/>
    <property type="project" value="UniProtKB-ARBA"/>
</dbReference>
<reference evidence="14" key="1">
    <citation type="submission" date="2015-05" db="UniProtKB">
        <authorList>
            <consortium name="EnsemblMetazoa"/>
        </authorList>
    </citation>
    <scope>IDENTIFICATION</scope>
</reference>
<dbReference type="SMART" id="SM00112">
    <property type="entry name" value="CA"/>
    <property type="match status" value="21"/>
</dbReference>
<evidence type="ECO:0000256" key="12">
    <source>
        <dbReference type="ARBA" id="ARBA00023180"/>
    </source>
</evidence>
<dbReference type="FunFam" id="2.60.40.60:FF:000116">
    <property type="entry name" value="Dachsous cadherin-related 2"/>
    <property type="match status" value="1"/>
</dbReference>
<organism evidence="14 15">
    <name type="scientific">Rhodnius prolixus</name>
    <name type="common">Triatomid bug</name>
    <dbReference type="NCBI Taxonomy" id="13249"/>
    <lineage>
        <taxon>Eukaryota</taxon>
        <taxon>Metazoa</taxon>
        <taxon>Ecdysozoa</taxon>
        <taxon>Arthropoda</taxon>
        <taxon>Hexapoda</taxon>
        <taxon>Insecta</taxon>
        <taxon>Pterygota</taxon>
        <taxon>Neoptera</taxon>
        <taxon>Paraneoptera</taxon>
        <taxon>Hemiptera</taxon>
        <taxon>Heteroptera</taxon>
        <taxon>Panheteroptera</taxon>
        <taxon>Cimicomorpha</taxon>
        <taxon>Reduviidae</taxon>
        <taxon>Triatominae</taxon>
        <taxon>Rhodnius</taxon>
    </lineage>
</organism>
<feature type="domain" description="Cadherin" evidence="13">
    <location>
        <begin position="612"/>
        <end position="717"/>
    </location>
</feature>
<keyword evidence="9" id="KW-1133">Transmembrane helix</keyword>
<feature type="domain" description="Cadherin" evidence="13">
    <location>
        <begin position="1803"/>
        <end position="1906"/>
    </location>
</feature>
<evidence type="ECO:0000256" key="8">
    <source>
        <dbReference type="ARBA" id="ARBA00022889"/>
    </source>
</evidence>
<keyword evidence="5" id="KW-0732">Signal</keyword>
<dbReference type="FunFam" id="2.60.40.60:FF:000026">
    <property type="entry name" value="FAT atypical cadherin 1"/>
    <property type="match status" value="1"/>
</dbReference>